<dbReference type="RefSeq" id="WP_208998261.1">
    <property type="nucleotide sequence ID" value="NZ_BMFA01000001.1"/>
</dbReference>
<accession>A0A916T5F4</accession>
<evidence type="ECO:0000313" key="4">
    <source>
        <dbReference type="EMBL" id="GGB32361.1"/>
    </source>
</evidence>
<evidence type="ECO:0000313" key="5">
    <source>
        <dbReference type="Proteomes" id="UP000605148"/>
    </source>
</evidence>
<dbReference type="AlphaFoldDB" id="A0A916T5F4"/>
<reference evidence="4" key="2">
    <citation type="submission" date="2020-09" db="EMBL/GenBank/DDBJ databases">
        <authorList>
            <person name="Sun Q."/>
            <person name="Zhou Y."/>
        </authorList>
    </citation>
    <scope>NUCLEOTIDE SEQUENCE</scope>
    <source>
        <strain evidence="4">CGMCC 1.12426</strain>
    </source>
</reference>
<dbReference type="SUPFAM" id="SSF48452">
    <property type="entry name" value="TPR-like"/>
    <property type="match status" value="1"/>
</dbReference>
<gene>
    <name evidence="4" type="ORF">GCM10011316_00570</name>
</gene>
<dbReference type="PROSITE" id="PS50005">
    <property type="entry name" value="TPR"/>
    <property type="match status" value="1"/>
</dbReference>
<dbReference type="SMART" id="SM00028">
    <property type="entry name" value="TPR"/>
    <property type="match status" value="3"/>
</dbReference>
<dbReference type="Proteomes" id="UP000605148">
    <property type="component" value="Unassembled WGS sequence"/>
</dbReference>
<dbReference type="PANTHER" id="PTHR45188">
    <property type="entry name" value="DNAJ PROTEIN P58IPK HOMOLOG"/>
    <property type="match status" value="1"/>
</dbReference>
<dbReference type="Pfam" id="PF13432">
    <property type="entry name" value="TPR_16"/>
    <property type="match status" value="1"/>
</dbReference>
<proteinExistence type="predicted"/>
<dbReference type="InterPro" id="IPR019734">
    <property type="entry name" value="TPR_rpt"/>
</dbReference>
<evidence type="ECO:0000256" key="2">
    <source>
        <dbReference type="PROSITE-ProRule" id="PRU00339"/>
    </source>
</evidence>
<protein>
    <recommendedName>
        <fullName evidence="6">Tetratricopeptide repeat protein</fullName>
    </recommendedName>
</protein>
<comment type="caution">
    <text evidence="4">The sequence shown here is derived from an EMBL/GenBank/DDBJ whole genome shotgun (WGS) entry which is preliminary data.</text>
</comment>
<feature type="region of interest" description="Disordered" evidence="3">
    <location>
        <begin position="1"/>
        <end position="39"/>
    </location>
</feature>
<organism evidence="4 5">
    <name type="scientific">Roseibium aquae</name>
    <dbReference type="NCBI Taxonomy" id="1323746"/>
    <lineage>
        <taxon>Bacteria</taxon>
        <taxon>Pseudomonadati</taxon>
        <taxon>Pseudomonadota</taxon>
        <taxon>Alphaproteobacteria</taxon>
        <taxon>Hyphomicrobiales</taxon>
        <taxon>Stappiaceae</taxon>
        <taxon>Roseibium</taxon>
    </lineage>
</organism>
<name>A0A916T5F4_9HYPH</name>
<dbReference type="PANTHER" id="PTHR45188:SF2">
    <property type="entry name" value="DNAJ HOMOLOG SUBFAMILY C MEMBER 7"/>
    <property type="match status" value="1"/>
</dbReference>
<keyword evidence="2" id="KW-0802">TPR repeat</keyword>
<evidence type="ECO:0000256" key="1">
    <source>
        <dbReference type="ARBA" id="ARBA00022737"/>
    </source>
</evidence>
<reference evidence="4" key="1">
    <citation type="journal article" date="2014" name="Int. J. Syst. Evol. Microbiol.">
        <title>Complete genome sequence of Corynebacterium casei LMG S-19264T (=DSM 44701T), isolated from a smear-ripened cheese.</title>
        <authorList>
            <consortium name="US DOE Joint Genome Institute (JGI-PGF)"/>
            <person name="Walter F."/>
            <person name="Albersmeier A."/>
            <person name="Kalinowski J."/>
            <person name="Ruckert C."/>
        </authorList>
    </citation>
    <scope>NUCLEOTIDE SEQUENCE</scope>
    <source>
        <strain evidence="4">CGMCC 1.12426</strain>
    </source>
</reference>
<dbReference type="EMBL" id="BMFA01000001">
    <property type="protein sequence ID" value="GGB32361.1"/>
    <property type="molecule type" value="Genomic_DNA"/>
</dbReference>
<evidence type="ECO:0000256" key="3">
    <source>
        <dbReference type="SAM" id="MobiDB-lite"/>
    </source>
</evidence>
<keyword evidence="5" id="KW-1185">Reference proteome</keyword>
<feature type="repeat" description="TPR" evidence="2">
    <location>
        <begin position="114"/>
        <end position="147"/>
    </location>
</feature>
<dbReference type="Gene3D" id="1.25.40.10">
    <property type="entry name" value="Tetratricopeptide repeat domain"/>
    <property type="match status" value="1"/>
</dbReference>
<dbReference type="InterPro" id="IPR011990">
    <property type="entry name" value="TPR-like_helical_dom_sf"/>
</dbReference>
<keyword evidence="1" id="KW-0677">Repeat</keyword>
<sequence length="200" mass="22186">MAQPVPDLGPDLEPPSAEDLHALPDIDEDQGARAVGEAPEDRSVLDSLFAELATASSDEDATWIARKIQTAWLQSGSDTVDVLMRRAGEAMKAEKTALALDLLDRILVLQPDFAEAWNRRATVYYMQEEFGKSLADIERTLALETRHWGAMSGLAIIQRRLGQETQAQETFKRVLQIYPGLENARKALDELEAKNEGEPI</sequence>
<evidence type="ECO:0008006" key="6">
    <source>
        <dbReference type="Google" id="ProtNLM"/>
    </source>
</evidence>
<dbReference type="Pfam" id="PF13174">
    <property type="entry name" value="TPR_6"/>
    <property type="match status" value="1"/>
</dbReference>